<dbReference type="AlphaFoldDB" id="A0A0B6YJC9"/>
<evidence type="ECO:0000259" key="8">
    <source>
        <dbReference type="PROSITE" id="PS50268"/>
    </source>
</evidence>
<evidence type="ECO:0000256" key="5">
    <source>
        <dbReference type="ARBA" id="ARBA00022989"/>
    </source>
</evidence>
<organism evidence="9">
    <name type="scientific">Arion vulgaris</name>
    <dbReference type="NCBI Taxonomy" id="1028688"/>
    <lineage>
        <taxon>Eukaryota</taxon>
        <taxon>Metazoa</taxon>
        <taxon>Spiralia</taxon>
        <taxon>Lophotrochozoa</taxon>
        <taxon>Mollusca</taxon>
        <taxon>Gastropoda</taxon>
        <taxon>Heterobranchia</taxon>
        <taxon>Euthyneura</taxon>
        <taxon>Panpulmonata</taxon>
        <taxon>Eupulmonata</taxon>
        <taxon>Stylommatophora</taxon>
        <taxon>Helicina</taxon>
        <taxon>Arionoidea</taxon>
        <taxon>Arionidae</taxon>
        <taxon>Arion</taxon>
    </lineage>
</organism>
<accession>A0A0B6YJC9</accession>
<feature type="non-terminal residue" evidence="9">
    <location>
        <position position="1"/>
    </location>
</feature>
<dbReference type="GO" id="GO:0005886">
    <property type="term" value="C:plasma membrane"/>
    <property type="evidence" value="ECO:0007669"/>
    <property type="project" value="UniProtKB-SubCell"/>
</dbReference>
<proteinExistence type="predicted"/>
<protein>
    <recommendedName>
        <fullName evidence="8">Cadherin domain-containing protein</fullName>
    </recommendedName>
</protein>
<comment type="subcellular location">
    <subcellularLocation>
        <location evidence="1">Membrane</location>
    </subcellularLocation>
</comment>
<dbReference type="PROSITE" id="PS50268">
    <property type="entry name" value="CADHERIN_2"/>
    <property type="match status" value="1"/>
</dbReference>
<dbReference type="EMBL" id="HACG01009404">
    <property type="protein sequence ID" value="CEK56269.1"/>
    <property type="molecule type" value="Transcribed_RNA"/>
</dbReference>
<evidence type="ECO:0000256" key="4">
    <source>
        <dbReference type="ARBA" id="ARBA00022837"/>
    </source>
</evidence>
<reference evidence="9" key="1">
    <citation type="submission" date="2014-12" db="EMBL/GenBank/DDBJ databases">
        <title>Insight into the proteome of Arion vulgaris.</title>
        <authorList>
            <person name="Aradska J."/>
            <person name="Bulat T."/>
            <person name="Smidak R."/>
            <person name="Sarate P."/>
            <person name="Gangsoo J."/>
            <person name="Sialana F."/>
            <person name="Bilban M."/>
            <person name="Lubec G."/>
        </authorList>
    </citation>
    <scope>NUCLEOTIDE SEQUENCE</scope>
    <source>
        <tissue evidence="9">Skin</tissue>
    </source>
</reference>
<evidence type="ECO:0000256" key="3">
    <source>
        <dbReference type="ARBA" id="ARBA00022737"/>
    </source>
</evidence>
<feature type="domain" description="Cadherin" evidence="8">
    <location>
        <begin position="23"/>
        <end position="139"/>
    </location>
</feature>
<dbReference type="GO" id="GO:0007156">
    <property type="term" value="P:homophilic cell adhesion via plasma membrane adhesion molecules"/>
    <property type="evidence" value="ECO:0007669"/>
    <property type="project" value="InterPro"/>
</dbReference>
<dbReference type="InterPro" id="IPR020894">
    <property type="entry name" value="Cadherin_CS"/>
</dbReference>
<dbReference type="PANTHER" id="PTHR24026:SF126">
    <property type="entry name" value="PROTOCADHERIN FAT 4"/>
    <property type="match status" value="1"/>
</dbReference>
<dbReference type="Pfam" id="PF00028">
    <property type="entry name" value="Cadherin"/>
    <property type="match status" value="1"/>
</dbReference>
<dbReference type="PRINTS" id="PR00205">
    <property type="entry name" value="CADHERIN"/>
</dbReference>
<feature type="non-terminal residue" evidence="9">
    <location>
        <position position="139"/>
    </location>
</feature>
<keyword evidence="6" id="KW-0472">Membrane</keyword>
<dbReference type="PANTHER" id="PTHR24026">
    <property type="entry name" value="FAT ATYPICAL CADHERIN-RELATED"/>
    <property type="match status" value="1"/>
</dbReference>
<dbReference type="InterPro" id="IPR002126">
    <property type="entry name" value="Cadherin-like_dom"/>
</dbReference>
<dbReference type="GO" id="GO:0005509">
    <property type="term" value="F:calcium ion binding"/>
    <property type="evidence" value="ECO:0007669"/>
    <property type="project" value="UniProtKB-UniRule"/>
</dbReference>
<dbReference type="InterPro" id="IPR015919">
    <property type="entry name" value="Cadherin-like_sf"/>
</dbReference>
<dbReference type="Gene3D" id="2.60.40.60">
    <property type="entry name" value="Cadherins"/>
    <property type="match status" value="1"/>
</dbReference>
<dbReference type="PROSITE" id="PS00232">
    <property type="entry name" value="CADHERIN_1"/>
    <property type="match status" value="1"/>
</dbReference>
<dbReference type="SMART" id="SM00112">
    <property type="entry name" value="CA"/>
    <property type="match status" value="1"/>
</dbReference>
<sequence length="139" mass="15907">STSAYVTITVNSTVTTGDILGFTQPEYIVSLKENTEQGTLVLFMNVENQDVRQVQCVIMQDTEGKFAVRTDAVEKNCYIYVTGEIDREYRDRYDLNVTVQFKNITPGRKKRQAMLPYYTYSVARVLIEITDVNDNAPAW</sequence>
<keyword evidence="3" id="KW-0677">Repeat</keyword>
<gene>
    <name evidence="9" type="primary">ORF27227</name>
</gene>
<evidence type="ECO:0000256" key="2">
    <source>
        <dbReference type="ARBA" id="ARBA00022692"/>
    </source>
</evidence>
<keyword evidence="5" id="KW-1133">Transmembrane helix</keyword>
<evidence type="ECO:0000256" key="6">
    <source>
        <dbReference type="ARBA" id="ARBA00023136"/>
    </source>
</evidence>
<dbReference type="SUPFAM" id="SSF49313">
    <property type="entry name" value="Cadherin-like"/>
    <property type="match status" value="1"/>
</dbReference>
<keyword evidence="2" id="KW-0812">Transmembrane</keyword>
<evidence type="ECO:0000313" key="9">
    <source>
        <dbReference type="EMBL" id="CEK56269.1"/>
    </source>
</evidence>
<dbReference type="CDD" id="cd11304">
    <property type="entry name" value="Cadherin_repeat"/>
    <property type="match status" value="1"/>
</dbReference>
<keyword evidence="4 7" id="KW-0106">Calcium</keyword>
<evidence type="ECO:0000256" key="1">
    <source>
        <dbReference type="ARBA" id="ARBA00004370"/>
    </source>
</evidence>
<name>A0A0B6YJC9_9EUPU</name>
<evidence type="ECO:0000256" key="7">
    <source>
        <dbReference type="PROSITE-ProRule" id="PRU00043"/>
    </source>
</evidence>